<dbReference type="EMBL" id="NEWD01000011">
    <property type="protein sequence ID" value="OXN00657.1"/>
    <property type="molecule type" value="Genomic_DNA"/>
</dbReference>
<organism evidence="4 5">
    <name type="scientific">Bifidobacterium vansinderenii</name>
    <dbReference type="NCBI Taxonomy" id="1984871"/>
    <lineage>
        <taxon>Bacteria</taxon>
        <taxon>Bacillati</taxon>
        <taxon>Actinomycetota</taxon>
        <taxon>Actinomycetes</taxon>
        <taxon>Bifidobacteriales</taxon>
        <taxon>Bifidobacteriaceae</taxon>
        <taxon>Bifidobacterium</taxon>
    </lineage>
</organism>
<reference evidence="4 5" key="1">
    <citation type="submission" date="2017-05" db="EMBL/GenBank/DDBJ databases">
        <title>Bifidobacterium vansinderenii sp. nov.</title>
        <authorList>
            <person name="Lugli G.A."/>
            <person name="Duranti S."/>
            <person name="Mangifesta M."/>
        </authorList>
    </citation>
    <scope>NUCLEOTIDE SEQUENCE [LARGE SCALE GENOMIC DNA]</scope>
    <source>
        <strain evidence="4 5">Tam10B</strain>
    </source>
</reference>
<dbReference type="RefSeq" id="WP_198947538.1">
    <property type="nucleotide sequence ID" value="NZ_NEWD01000011.1"/>
</dbReference>
<proteinExistence type="predicted"/>
<dbReference type="GO" id="GO:0016787">
    <property type="term" value="F:hydrolase activity"/>
    <property type="evidence" value="ECO:0007669"/>
    <property type="project" value="InterPro"/>
</dbReference>
<dbReference type="Gene3D" id="3.40.50.300">
    <property type="entry name" value="P-loop containing nucleotide triphosphate hydrolases"/>
    <property type="match status" value="2"/>
</dbReference>
<evidence type="ECO:0000256" key="1">
    <source>
        <dbReference type="SAM" id="MobiDB-lite"/>
    </source>
</evidence>
<dbReference type="InterPro" id="IPR058403">
    <property type="entry name" value="DUF8090"/>
</dbReference>
<dbReference type="InterPro" id="IPR001650">
    <property type="entry name" value="Helicase_C-like"/>
</dbReference>
<dbReference type="InterPro" id="IPR027417">
    <property type="entry name" value="P-loop_NTPase"/>
</dbReference>
<evidence type="ECO:0000313" key="4">
    <source>
        <dbReference type="EMBL" id="OXN00657.1"/>
    </source>
</evidence>
<keyword evidence="4" id="KW-0347">Helicase</keyword>
<dbReference type="CDD" id="cd18799">
    <property type="entry name" value="SF2_C_EcoAI-like"/>
    <property type="match status" value="1"/>
</dbReference>
<dbReference type="Proteomes" id="UP000215433">
    <property type="component" value="Unassembled WGS sequence"/>
</dbReference>
<accession>A0A229VYH7</accession>
<keyword evidence="4" id="KW-0067">ATP-binding</keyword>
<dbReference type="SMART" id="SM00490">
    <property type="entry name" value="HELICc"/>
    <property type="match status" value="1"/>
</dbReference>
<dbReference type="GO" id="GO:0005524">
    <property type="term" value="F:ATP binding"/>
    <property type="evidence" value="ECO:0007669"/>
    <property type="project" value="InterPro"/>
</dbReference>
<dbReference type="AlphaFoldDB" id="A0A229VYH7"/>
<feature type="domain" description="Helicase C-terminal" evidence="3">
    <location>
        <begin position="527"/>
        <end position="692"/>
    </location>
</feature>
<dbReference type="GO" id="GO:0003677">
    <property type="term" value="F:DNA binding"/>
    <property type="evidence" value="ECO:0007669"/>
    <property type="project" value="InterPro"/>
</dbReference>
<dbReference type="SUPFAM" id="SSF52540">
    <property type="entry name" value="P-loop containing nucleoside triphosphate hydrolases"/>
    <property type="match status" value="1"/>
</dbReference>
<dbReference type="PANTHER" id="PTHR47396:SF1">
    <property type="entry name" value="ATP-DEPENDENT HELICASE IRC3-RELATED"/>
    <property type="match status" value="1"/>
</dbReference>
<dbReference type="GO" id="GO:0004386">
    <property type="term" value="F:helicase activity"/>
    <property type="evidence" value="ECO:0007669"/>
    <property type="project" value="UniProtKB-KW"/>
</dbReference>
<keyword evidence="4" id="KW-0547">Nucleotide-binding</keyword>
<evidence type="ECO:0000259" key="2">
    <source>
        <dbReference type="PROSITE" id="PS51192"/>
    </source>
</evidence>
<dbReference type="Pfam" id="PF04851">
    <property type="entry name" value="ResIII"/>
    <property type="match status" value="1"/>
</dbReference>
<evidence type="ECO:0000313" key="5">
    <source>
        <dbReference type="Proteomes" id="UP000215433"/>
    </source>
</evidence>
<dbReference type="GO" id="GO:0005829">
    <property type="term" value="C:cytosol"/>
    <property type="evidence" value="ECO:0007669"/>
    <property type="project" value="TreeGrafter"/>
</dbReference>
<dbReference type="Pfam" id="PF11907">
    <property type="entry name" value="DUF3427"/>
    <property type="match status" value="1"/>
</dbReference>
<dbReference type="Gene3D" id="3.30.870.10">
    <property type="entry name" value="Endonuclease Chain A"/>
    <property type="match status" value="1"/>
</dbReference>
<sequence length="1127" mass="129444">MQHVDNTRQDDETRNDETQTIIDDRDSGDEAERRRTESAADATLAALVRTDVDSGLIESDDDVPGTYAPKLIVNRAGATMRDELGGELEHCTDFDISVAFVTPGSVRDFLKKSLLRRDSHAPVSGHIITSTKGYFNDPGAFKELQRVQELTGVEVRVWLDSNESTGKGAKFHPKGYIFTHRTKHDAAYVNLYIGSSNLTDTALSGEQREWNLRVSSLPKGDLVRQVREEIDRQVSESEPLTDEWLKQYEEDFKKYSPKRREILKQVASQDIQPNAMQREVLENLQVIRAKGEPRAIVISATGTGKTYLSAFDVRRFKPKRMLYIAQQQQILVKSRESFQKVLGCSGEELGLFTGNTKQQDRKYVFATIQTLSQPDVLAQFAPDEFDYILMDEVHHAGAATYQRVMDHFSGVKFILGMTATPERMDGINIFEMFNYQVAGDIRLQRALDEDMLCPFEYYGVAEYLGEDGTSIDVAHGGKTCDDAGQLSYEIKNLAFDGDGDGDDDQENPDAERIRRLTSKDRVRYIIDMIQKYGRYDQPVTGLVFCSRNEEAERLSDMFNQCMNQQMERQYRTAAVTSSRYPNPKDREPLIEQLENGELDYLFTVDIFNEGVDIPALNQIIMLRNTESSIVFTQQLGRGLRKFPHKDRVVIIDFIGNYANNYLIPVALYGNTGDRDTARRNLQRTSIGLSTISFDRISEERILKSLDTANWTEMKKMADQYQQVRYELGRIPMLEDIYRYDPSLPPVIALVCKGSKKRQGGNYLAFVRTQEKRRHDRHKDPARSDFYEQLEPVSDVENCILKMATAVLLPGARPHELVILDELCRFTDERIGDEPTSSTWELSDGMTRDELERRIIARFPEAHMAPEQMESALHVLDFSYFDASFERFGSTPLIERDGDDRYRLSTAFARMLRENRTFRIFFADMVRVGLKNCRDRYDRAHRLGRRVDHGFLYEEKYSLAEIMRMLGWQRECNGKEVGGYRLDTPTNTMPILVRYASSQYEDRFINPQEMLWYSKNQRSLASREFGWLLSQPGAAAGAGHGGDGDDWDRSRFVPLFVMRREEANDLRTKSFRKYYYVGHVVEVKGAQEMEKPDANGEQTKVVRSMLRLDRPLDPELYRHITGTRPGEE</sequence>
<dbReference type="CDD" id="cd18032">
    <property type="entry name" value="DEXHc_RE_I_III_res"/>
    <property type="match status" value="1"/>
</dbReference>
<keyword evidence="4" id="KW-0378">Hydrolase</keyword>
<dbReference type="Pfam" id="PF00271">
    <property type="entry name" value="Helicase_C"/>
    <property type="match status" value="1"/>
</dbReference>
<comment type="caution">
    <text evidence="4">The sequence shown here is derived from an EMBL/GenBank/DDBJ whole genome shotgun (WGS) entry which is preliminary data.</text>
</comment>
<keyword evidence="5" id="KW-1185">Reference proteome</keyword>
<name>A0A229VYH7_9BIFI</name>
<evidence type="ECO:0000259" key="3">
    <source>
        <dbReference type="PROSITE" id="PS51194"/>
    </source>
</evidence>
<gene>
    <name evidence="4" type="ORF">Tam10B_1091</name>
</gene>
<feature type="domain" description="Helicase ATP-binding" evidence="2">
    <location>
        <begin position="286"/>
        <end position="439"/>
    </location>
</feature>
<dbReference type="PANTHER" id="PTHR47396">
    <property type="entry name" value="TYPE I RESTRICTION ENZYME ECOKI R PROTEIN"/>
    <property type="match status" value="1"/>
</dbReference>
<dbReference type="InterPro" id="IPR050742">
    <property type="entry name" value="Helicase_Restrict-Modif_Enz"/>
</dbReference>
<dbReference type="PROSITE" id="PS51192">
    <property type="entry name" value="HELICASE_ATP_BIND_1"/>
    <property type="match status" value="1"/>
</dbReference>
<dbReference type="InterPro" id="IPR014001">
    <property type="entry name" value="Helicase_ATP-bd"/>
</dbReference>
<dbReference type="PROSITE" id="PS51194">
    <property type="entry name" value="HELICASE_CTER"/>
    <property type="match status" value="1"/>
</dbReference>
<protein>
    <submittedName>
        <fullName evidence="4">RNA helicase</fullName>
    </submittedName>
</protein>
<dbReference type="SMART" id="SM00487">
    <property type="entry name" value="DEXDc"/>
    <property type="match status" value="1"/>
</dbReference>
<feature type="compositionally biased region" description="Basic and acidic residues" evidence="1">
    <location>
        <begin position="1"/>
        <end position="38"/>
    </location>
</feature>
<feature type="region of interest" description="Disordered" evidence="1">
    <location>
        <begin position="1"/>
        <end position="39"/>
    </location>
</feature>
<dbReference type="InterPro" id="IPR021835">
    <property type="entry name" value="DUF3427"/>
</dbReference>
<dbReference type="InterPro" id="IPR006935">
    <property type="entry name" value="Helicase/UvrB_N"/>
</dbReference>
<dbReference type="Pfam" id="PF26350">
    <property type="entry name" value="DUF8090"/>
    <property type="match status" value="1"/>
</dbReference>